<reference evidence="4 5" key="1">
    <citation type="submission" date="2020-04" db="EMBL/GenBank/DDBJ databases">
        <authorList>
            <person name="Laetsch R D."/>
            <person name="Stevens L."/>
            <person name="Kumar S."/>
            <person name="Blaxter L. M."/>
        </authorList>
    </citation>
    <scope>NUCLEOTIDE SEQUENCE [LARGE SCALE GENOMIC DNA]</scope>
</reference>
<evidence type="ECO:0000259" key="3">
    <source>
        <dbReference type="Pfam" id="PF04592"/>
    </source>
</evidence>
<dbReference type="Proteomes" id="UP000494206">
    <property type="component" value="Unassembled WGS sequence"/>
</dbReference>
<feature type="chain" id="PRO_5035877432" description="Selenoprotein P N-terminal domain-containing protein" evidence="2">
    <location>
        <begin position="21"/>
        <end position="461"/>
    </location>
</feature>
<dbReference type="EMBL" id="CADEPM010000004">
    <property type="protein sequence ID" value="CAB3404134.1"/>
    <property type="molecule type" value="Genomic_DNA"/>
</dbReference>
<evidence type="ECO:0000313" key="4">
    <source>
        <dbReference type="EMBL" id="CAB3404134.1"/>
    </source>
</evidence>
<evidence type="ECO:0000256" key="1">
    <source>
        <dbReference type="SAM" id="MobiDB-lite"/>
    </source>
</evidence>
<feature type="compositionally biased region" description="Low complexity" evidence="1">
    <location>
        <begin position="223"/>
        <end position="239"/>
    </location>
</feature>
<dbReference type="OrthoDB" id="6134775at2759"/>
<feature type="signal peptide" evidence="2">
    <location>
        <begin position="1"/>
        <end position="20"/>
    </location>
</feature>
<evidence type="ECO:0000313" key="5">
    <source>
        <dbReference type="Proteomes" id="UP000494206"/>
    </source>
</evidence>
<feature type="domain" description="Selenoprotein P N-terminal" evidence="3">
    <location>
        <begin position="106"/>
        <end position="234"/>
    </location>
</feature>
<dbReference type="Pfam" id="PF04592">
    <property type="entry name" value="SelP_N"/>
    <property type="match status" value="1"/>
</dbReference>
<evidence type="ECO:0000256" key="2">
    <source>
        <dbReference type="SAM" id="SignalP"/>
    </source>
</evidence>
<dbReference type="AlphaFoldDB" id="A0A8S1EX75"/>
<sequence length="461" mass="52629">MRSDIVLLLSYYLLVSQSGALPPICTQAPSITFRRSNDVVRAEYGKLIVAVFTPLQCANCYNFLRRLDEIGRMNRQAKILIIAPDFESNHIISRTQSAFTSVQIDRAAEGWPHYNAKNFDILIIDQCGKIANTIEWPSSDVTMSQKVSDVVREASNGPICGRCQSDNYYSTKKINAYIKERDMRNNYNYNRQLQPPAQSALRNYDPNRNNQRTSPSRTANKAQVQPNTKTTTTTTPQTPIDYSDYYEADENTVTTVSPQTQIPKPPALIPNWPTHSPLNLNGYPQQYQPRHPEVLADANLPCSAYTDDICFHQHERLGLPLSKCCTKGIYLTDVCVPGKCSNSTQRMCCFQKFLQAKYACCNDPNQDDAENPTNKFNKCCYDLFVNEDDCCPMRSSNNYWKTVYDVCFPKTYVNFSSVKFEVHFNEGVRVLDLSLNRQWDFNCTYGKNVSQYAYLPKKKPT</sequence>
<dbReference type="InterPro" id="IPR007671">
    <property type="entry name" value="Selenoprotein-P_N"/>
</dbReference>
<protein>
    <recommendedName>
        <fullName evidence="3">Selenoprotein P N-terminal domain-containing protein</fullName>
    </recommendedName>
</protein>
<gene>
    <name evidence="4" type="ORF">CBOVIS_LOCUS6515</name>
</gene>
<comment type="caution">
    <text evidence="4">The sequence shown here is derived from an EMBL/GenBank/DDBJ whole genome shotgun (WGS) entry which is preliminary data.</text>
</comment>
<feature type="region of interest" description="Disordered" evidence="1">
    <location>
        <begin position="193"/>
        <end position="241"/>
    </location>
</feature>
<keyword evidence="2" id="KW-0732">Signal</keyword>
<name>A0A8S1EX75_9PELO</name>
<keyword evidence="5" id="KW-1185">Reference proteome</keyword>
<accession>A0A8S1EX75</accession>
<proteinExistence type="predicted"/>
<feature type="compositionally biased region" description="Polar residues" evidence="1">
    <location>
        <begin position="193"/>
        <end position="222"/>
    </location>
</feature>
<organism evidence="4 5">
    <name type="scientific">Caenorhabditis bovis</name>
    <dbReference type="NCBI Taxonomy" id="2654633"/>
    <lineage>
        <taxon>Eukaryota</taxon>
        <taxon>Metazoa</taxon>
        <taxon>Ecdysozoa</taxon>
        <taxon>Nematoda</taxon>
        <taxon>Chromadorea</taxon>
        <taxon>Rhabditida</taxon>
        <taxon>Rhabditina</taxon>
        <taxon>Rhabditomorpha</taxon>
        <taxon>Rhabditoidea</taxon>
        <taxon>Rhabditidae</taxon>
        <taxon>Peloderinae</taxon>
        <taxon>Caenorhabditis</taxon>
    </lineage>
</organism>